<keyword evidence="2" id="KW-0812">Transmembrane</keyword>
<feature type="domain" description="YqeB PH" evidence="4">
    <location>
        <begin position="10"/>
        <end position="159"/>
    </location>
</feature>
<evidence type="ECO:0000259" key="4">
    <source>
        <dbReference type="Pfam" id="PF23494"/>
    </source>
</evidence>
<dbReference type="Pfam" id="PF23494">
    <property type="entry name" value="bPH_10"/>
    <property type="match status" value="1"/>
</dbReference>
<proteinExistence type="predicted"/>
<evidence type="ECO:0000259" key="3">
    <source>
        <dbReference type="Pfam" id="PF23493"/>
    </source>
</evidence>
<feature type="domain" description="Cysteinyl-tRNA ligase anticodon binding" evidence="3">
    <location>
        <begin position="176"/>
        <end position="226"/>
    </location>
</feature>
<comment type="caution">
    <text evidence="5">The sequence shown here is derived from an EMBL/GenBank/DDBJ whole genome shotgun (WGS) entry which is preliminary data.</text>
</comment>
<feature type="transmembrane region" description="Helical" evidence="2">
    <location>
        <begin position="60"/>
        <end position="81"/>
    </location>
</feature>
<dbReference type="InterPro" id="IPR057798">
    <property type="entry name" value="PH_YqeB"/>
</dbReference>
<evidence type="ECO:0000256" key="1">
    <source>
        <dbReference type="SAM" id="MobiDB-lite"/>
    </source>
</evidence>
<dbReference type="Pfam" id="PF23493">
    <property type="entry name" value="CysS_C"/>
    <property type="match status" value="1"/>
</dbReference>
<keyword evidence="2" id="KW-1133">Transmembrane helix</keyword>
<feature type="region of interest" description="Disordered" evidence="1">
    <location>
        <begin position="220"/>
        <end position="239"/>
    </location>
</feature>
<accession>A0ABW2KEU1</accession>
<name>A0ABW2KEU1_9ACTN</name>
<gene>
    <name evidence="5" type="ORF">ACFQRF_07585</name>
</gene>
<sequence length="239" mass="25881">MSEPEAREVTVRIPTAWRCLVLSAGAVLGFGAAFIVGPVVDGLVRLADGAPAPLRLAAELPLAWAVPVLTATGLVLGAWLLREWERENPVVTVSGEEVVVRRAGVGLRVARDLVDGVCADGHDLVLVDRETVELVRVPADRVLVGGLRRAFQRFGYPWRGQTDPHESAFAAWVDGDPDLGERAHALLRARHRALADKRTGAAEDARDALRDLGIAIRDRRGGQQYRRTSRHRAGDPGHG</sequence>
<evidence type="ECO:0000313" key="6">
    <source>
        <dbReference type="Proteomes" id="UP001596540"/>
    </source>
</evidence>
<dbReference type="EMBL" id="JBHTBH010000003">
    <property type="protein sequence ID" value="MFC7327602.1"/>
    <property type="molecule type" value="Genomic_DNA"/>
</dbReference>
<evidence type="ECO:0000313" key="5">
    <source>
        <dbReference type="EMBL" id="MFC7327602.1"/>
    </source>
</evidence>
<keyword evidence="6" id="KW-1185">Reference proteome</keyword>
<feature type="transmembrane region" description="Helical" evidence="2">
    <location>
        <begin position="20"/>
        <end position="40"/>
    </location>
</feature>
<keyword evidence="2" id="KW-0472">Membrane</keyword>
<reference evidence="6" key="1">
    <citation type="journal article" date="2019" name="Int. J. Syst. Evol. Microbiol.">
        <title>The Global Catalogue of Microorganisms (GCM) 10K type strain sequencing project: providing services to taxonomists for standard genome sequencing and annotation.</title>
        <authorList>
            <consortium name="The Broad Institute Genomics Platform"/>
            <consortium name="The Broad Institute Genome Sequencing Center for Infectious Disease"/>
            <person name="Wu L."/>
            <person name="Ma J."/>
        </authorList>
    </citation>
    <scope>NUCLEOTIDE SEQUENCE [LARGE SCALE GENOMIC DNA]</scope>
    <source>
        <strain evidence="6">CGMCC 4.7382</strain>
    </source>
</reference>
<organism evidence="5 6">
    <name type="scientific">Marinactinospora rubrisoli</name>
    <dbReference type="NCBI Taxonomy" id="2715399"/>
    <lineage>
        <taxon>Bacteria</taxon>
        <taxon>Bacillati</taxon>
        <taxon>Actinomycetota</taxon>
        <taxon>Actinomycetes</taxon>
        <taxon>Streptosporangiales</taxon>
        <taxon>Nocardiopsidaceae</taxon>
        <taxon>Marinactinospora</taxon>
    </lineage>
</organism>
<dbReference type="InterPro" id="IPR056411">
    <property type="entry name" value="CysS_C"/>
</dbReference>
<protein>
    <submittedName>
        <fullName evidence="5">Uncharacterized protein</fullName>
    </submittedName>
</protein>
<dbReference type="Proteomes" id="UP001596540">
    <property type="component" value="Unassembled WGS sequence"/>
</dbReference>
<evidence type="ECO:0000256" key="2">
    <source>
        <dbReference type="SAM" id="Phobius"/>
    </source>
</evidence>
<dbReference type="RefSeq" id="WP_379869987.1">
    <property type="nucleotide sequence ID" value="NZ_JBHTBH010000003.1"/>
</dbReference>